<dbReference type="EC" id="2.5.1.59" evidence="3"/>
<evidence type="ECO:0000256" key="2">
    <source>
        <dbReference type="ARBA" id="ARBA00006734"/>
    </source>
</evidence>
<dbReference type="EMBL" id="KN832971">
    <property type="protein sequence ID" value="KIM91314.1"/>
    <property type="molecule type" value="Genomic_DNA"/>
</dbReference>
<keyword evidence="8" id="KW-0460">Magnesium</keyword>
<protein>
    <recommendedName>
        <fullName evidence="9">Protein farnesyltransferase/geranylgeranyltransferase type-1 subunit alpha</fullName>
        <ecNumber evidence="4">2.5.1.58</ecNumber>
        <ecNumber evidence="3">2.5.1.59</ecNumber>
    </recommendedName>
    <alternativeName>
        <fullName evidence="12">CAAX farnesyltransferase subunit alpha</fullName>
    </alternativeName>
    <alternativeName>
        <fullName evidence="11">FTase-alpha</fullName>
    </alternativeName>
    <alternativeName>
        <fullName evidence="10">Ras proteins prenyltransferase subunit alpha</fullName>
    </alternativeName>
    <alternativeName>
        <fullName evidence="13">Type I protein geranyl-geranyltransferase subunit alpha</fullName>
    </alternativeName>
</protein>
<keyword evidence="7" id="KW-0677">Repeat</keyword>
<dbReference type="InParanoid" id="A0A0C3GI39"/>
<accession>A0A0C3GI39</accession>
<dbReference type="PANTHER" id="PTHR11129:SF1">
    <property type="entry name" value="PROTEIN FARNESYLTRANSFERASE_GERANYLGERANYLTRANSFERASE TYPE-1 SUBUNIT ALPHA"/>
    <property type="match status" value="1"/>
</dbReference>
<dbReference type="Pfam" id="PF01239">
    <property type="entry name" value="PPTA"/>
    <property type="match status" value="5"/>
</dbReference>
<comment type="cofactor">
    <cofactor evidence="1">
        <name>Mg(2+)</name>
        <dbReference type="ChEBI" id="CHEBI:18420"/>
    </cofactor>
</comment>
<dbReference type="GO" id="GO:0004662">
    <property type="term" value="F:CAAX-protein geranylgeranyltransferase activity"/>
    <property type="evidence" value="ECO:0007669"/>
    <property type="project" value="UniProtKB-EC"/>
</dbReference>
<evidence type="ECO:0000256" key="13">
    <source>
        <dbReference type="ARBA" id="ARBA00043219"/>
    </source>
</evidence>
<proteinExistence type="inferred from homology"/>
<comment type="similarity">
    <text evidence="2">Belongs to the protein prenyltransferase subunit alpha family.</text>
</comment>
<gene>
    <name evidence="14" type="ORF">PILCRDRAFT_810575</name>
</gene>
<evidence type="ECO:0000256" key="1">
    <source>
        <dbReference type="ARBA" id="ARBA00001946"/>
    </source>
</evidence>
<keyword evidence="5" id="KW-0637">Prenyltransferase</keyword>
<evidence type="ECO:0000256" key="7">
    <source>
        <dbReference type="ARBA" id="ARBA00022737"/>
    </source>
</evidence>
<dbReference type="GO" id="GO:0004660">
    <property type="term" value="F:protein farnesyltransferase activity"/>
    <property type="evidence" value="ECO:0007669"/>
    <property type="project" value="UniProtKB-EC"/>
</dbReference>
<dbReference type="Gene3D" id="1.25.40.120">
    <property type="entry name" value="Protein prenylyltransferase"/>
    <property type="match status" value="1"/>
</dbReference>
<dbReference type="EC" id="2.5.1.58" evidence="4"/>
<dbReference type="Proteomes" id="UP000054166">
    <property type="component" value="Unassembled WGS sequence"/>
</dbReference>
<keyword evidence="6" id="KW-0808">Transferase</keyword>
<dbReference type="GO" id="GO:0005965">
    <property type="term" value="C:protein farnesyltransferase complex"/>
    <property type="evidence" value="ECO:0007669"/>
    <property type="project" value="TreeGrafter"/>
</dbReference>
<dbReference type="PANTHER" id="PTHR11129">
    <property type="entry name" value="PROTEIN FARNESYLTRANSFERASE ALPHA SUBUNIT/RAB GERANYLGERANYL TRANSFERASE ALPHA SUBUNIT"/>
    <property type="match status" value="1"/>
</dbReference>
<evidence type="ECO:0000256" key="12">
    <source>
        <dbReference type="ARBA" id="ARBA00043086"/>
    </source>
</evidence>
<evidence type="ECO:0000256" key="4">
    <source>
        <dbReference type="ARBA" id="ARBA00012702"/>
    </source>
</evidence>
<evidence type="ECO:0000256" key="10">
    <source>
        <dbReference type="ARBA" id="ARBA00041392"/>
    </source>
</evidence>
<dbReference type="FunCoup" id="A0A0C3GI39">
    <property type="interactions" value="137"/>
</dbReference>
<evidence type="ECO:0000256" key="9">
    <source>
        <dbReference type="ARBA" id="ARBA00040965"/>
    </source>
</evidence>
<dbReference type="GO" id="GO:0005953">
    <property type="term" value="C:CAAX-protein geranylgeranyltransferase complex"/>
    <property type="evidence" value="ECO:0007669"/>
    <property type="project" value="TreeGrafter"/>
</dbReference>
<dbReference type="OrthoDB" id="10255768at2759"/>
<dbReference type="PROSITE" id="PS51147">
    <property type="entry name" value="PFTA"/>
    <property type="match status" value="4"/>
</dbReference>
<evidence type="ECO:0000313" key="14">
    <source>
        <dbReference type="EMBL" id="KIM91314.1"/>
    </source>
</evidence>
<reference evidence="14 15" key="1">
    <citation type="submission" date="2014-04" db="EMBL/GenBank/DDBJ databases">
        <authorList>
            <consortium name="DOE Joint Genome Institute"/>
            <person name="Kuo A."/>
            <person name="Tarkka M."/>
            <person name="Buscot F."/>
            <person name="Kohler A."/>
            <person name="Nagy L.G."/>
            <person name="Floudas D."/>
            <person name="Copeland A."/>
            <person name="Barry K.W."/>
            <person name="Cichocki N."/>
            <person name="Veneault-Fourrey C."/>
            <person name="LaButti K."/>
            <person name="Lindquist E.A."/>
            <person name="Lipzen A."/>
            <person name="Lundell T."/>
            <person name="Morin E."/>
            <person name="Murat C."/>
            <person name="Sun H."/>
            <person name="Tunlid A."/>
            <person name="Henrissat B."/>
            <person name="Grigoriev I.V."/>
            <person name="Hibbett D.S."/>
            <person name="Martin F."/>
            <person name="Nordberg H.P."/>
            <person name="Cantor M.N."/>
            <person name="Hua S.X."/>
        </authorList>
    </citation>
    <scope>NUCLEOTIDE SEQUENCE [LARGE SCALE GENOMIC DNA]</scope>
    <source>
        <strain evidence="14 15">F 1598</strain>
    </source>
</reference>
<reference evidence="15" key="2">
    <citation type="submission" date="2015-01" db="EMBL/GenBank/DDBJ databases">
        <title>Evolutionary Origins and Diversification of the Mycorrhizal Mutualists.</title>
        <authorList>
            <consortium name="DOE Joint Genome Institute"/>
            <consortium name="Mycorrhizal Genomics Consortium"/>
            <person name="Kohler A."/>
            <person name="Kuo A."/>
            <person name="Nagy L.G."/>
            <person name="Floudas D."/>
            <person name="Copeland A."/>
            <person name="Barry K.W."/>
            <person name="Cichocki N."/>
            <person name="Veneault-Fourrey C."/>
            <person name="LaButti K."/>
            <person name="Lindquist E.A."/>
            <person name="Lipzen A."/>
            <person name="Lundell T."/>
            <person name="Morin E."/>
            <person name="Murat C."/>
            <person name="Riley R."/>
            <person name="Ohm R."/>
            <person name="Sun H."/>
            <person name="Tunlid A."/>
            <person name="Henrissat B."/>
            <person name="Grigoriev I.V."/>
            <person name="Hibbett D.S."/>
            <person name="Martin F."/>
        </authorList>
    </citation>
    <scope>NUCLEOTIDE SEQUENCE [LARGE SCALE GENOMIC DNA]</scope>
    <source>
        <strain evidence="15">F 1598</strain>
    </source>
</reference>
<organism evidence="14 15">
    <name type="scientific">Piloderma croceum (strain F 1598)</name>
    <dbReference type="NCBI Taxonomy" id="765440"/>
    <lineage>
        <taxon>Eukaryota</taxon>
        <taxon>Fungi</taxon>
        <taxon>Dikarya</taxon>
        <taxon>Basidiomycota</taxon>
        <taxon>Agaricomycotina</taxon>
        <taxon>Agaricomycetes</taxon>
        <taxon>Agaricomycetidae</taxon>
        <taxon>Atheliales</taxon>
        <taxon>Atheliaceae</taxon>
        <taxon>Piloderma</taxon>
    </lineage>
</organism>
<keyword evidence="15" id="KW-1185">Reference proteome</keyword>
<dbReference type="HOGENOM" id="CLU_026582_1_1_1"/>
<evidence type="ECO:0000256" key="11">
    <source>
        <dbReference type="ARBA" id="ARBA00042436"/>
    </source>
</evidence>
<sequence>MPTIHTDPPTLYAERSDWADVTPQAQYENVNPLAPIFYTEEYKDATDYFRAIVKSGEMSERVLELTENIIRQNPAHYTAWQYRYKTLLTIKAPLDVELRLMDELAVKHLKTYQVWHHRRLLLTETRKPVPELAFIARSLKADEKNYHTWSYRQWLLAYFNDDELWDGELEFVERMLKGDIRNNSAWHHRFFIVFQSGTRKGDEDRDEVVRRELAYVKQSISQAPNNASAWNYLRGVLDHSHTPYSTLQLFVQLYTVPHSPGETAVEVIDLENPPPSKDSQLPCPAAIEFLADIYELEGGNGIPKATELWKSLANEHDTIRKKYWEYRIREALQSTGP</sequence>
<evidence type="ECO:0000256" key="3">
    <source>
        <dbReference type="ARBA" id="ARBA00012700"/>
    </source>
</evidence>
<dbReference type="AlphaFoldDB" id="A0A0C3GI39"/>
<evidence type="ECO:0000256" key="6">
    <source>
        <dbReference type="ARBA" id="ARBA00022679"/>
    </source>
</evidence>
<dbReference type="InterPro" id="IPR002088">
    <property type="entry name" value="Prenyl_trans_a"/>
</dbReference>
<name>A0A0C3GI39_PILCF</name>
<evidence type="ECO:0000256" key="8">
    <source>
        <dbReference type="ARBA" id="ARBA00022842"/>
    </source>
</evidence>
<dbReference type="SUPFAM" id="SSF48439">
    <property type="entry name" value="Protein prenylyltransferase"/>
    <property type="match status" value="1"/>
</dbReference>
<evidence type="ECO:0000256" key="5">
    <source>
        <dbReference type="ARBA" id="ARBA00022602"/>
    </source>
</evidence>
<evidence type="ECO:0000313" key="15">
    <source>
        <dbReference type="Proteomes" id="UP000054166"/>
    </source>
</evidence>
<dbReference type="STRING" id="765440.A0A0C3GI39"/>